<sequence length="187" mass="21089">MLLSLDATKPRKSLSDPVNVWEQTLQYLAEDVERWQRRIYKNPGLVLTDEQKKNFCLFQIKLLLRSNNSSLSRFEGMPLPDDTAVLYSNNRVIHDELSYNTNELKEEHVRLKASMADEQKIVYKTIISSAYTGAGRAFFLYGYGGTGKTFIWKTLAAVICCRGGIVINIASSGIASLLMSRGRTARS</sequence>
<feature type="domain" description="DNA helicase Pif1-like DEAD-box helicase" evidence="3">
    <location>
        <begin position="115"/>
        <end position="187"/>
    </location>
</feature>
<keyword evidence="1" id="KW-0233">DNA recombination</keyword>
<evidence type="ECO:0000256" key="2">
    <source>
        <dbReference type="SAM" id="Phobius"/>
    </source>
</evidence>
<feature type="transmembrane region" description="Helical" evidence="2">
    <location>
        <begin position="155"/>
        <end position="178"/>
    </location>
</feature>
<dbReference type="GO" id="GO:0005524">
    <property type="term" value="F:ATP binding"/>
    <property type="evidence" value="ECO:0007669"/>
    <property type="project" value="UniProtKB-KW"/>
</dbReference>
<dbReference type="PANTHER" id="PTHR10492">
    <property type="match status" value="1"/>
</dbReference>
<dbReference type="EMBL" id="BKCJ010577303">
    <property type="protein sequence ID" value="GFB21505.1"/>
    <property type="molecule type" value="Genomic_DNA"/>
</dbReference>
<dbReference type="Pfam" id="PF05970">
    <property type="entry name" value="PIF1"/>
    <property type="match status" value="1"/>
</dbReference>
<dbReference type="InterPro" id="IPR010285">
    <property type="entry name" value="DNA_helicase_pif1-like_DEAD"/>
</dbReference>
<dbReference type="GO" id="GO:0006310">
    <property type="term" value="P:DNA recombination"/>
    <property type="evidence" value="ECO:0007669"/>
    <property type="project" value="UniProtKB-KW"/>
</dbReference>
<name>A0A699L3C2_TANCI</name>
<dbReference type="GO" id="GO:0000723">
    <property type="term" value="P:telomere maintenance"/>
    <property type="evidence" value="ECO:0007669"/>
    <property type="project" value="InterPro"/>
</dbReference>
<dbReference type="InterPro" id="IPR027417">
    <property type="entry name" value="P-loop_NTPase"/>
</dbReference>
<comment type="catalytic activity">
    <reaction evidence="1">
        <text>ATP + H2O = ADP + phosphate + H(+)</text>
        <dbReference type="Rhea" id="RHEA:13065"/>
        <dbReference type="ChEBI" id="CHEBI:15377"/>
        <dbReference type="ChEBI" id="CHEBI:15378"/>
        <dbReference type="ChEBI" id="CHEBI:30616"/>
        <dbReference type="ChEBI" id="CHEBI:43474"/>
        <dbReference type="ChEBI" id="CHEBI:456216"/>
        <dbReference type="EC" id="5.6.2.3"/>
    </reaction>
</comment>
<feature type="non-terminal residue" evidence="4">
    <location>
        <position position="187"/>
    </location>
</feature>
<comment type="similarity">
    <text evidence="1">Belongs to the helicase family.</text>
</comment>
<keyword evidence="2" id="KW-1133">Transmembrane helix</keyword>
<comment type="caution">
    <text evidence="4">The sequence shown here is derived from an EMBL/GenBank/DDBJ whole genome shotgun (WGS) entry which is preliminary data.</text>
</comment>
<feature type="transmembrane region" description="Helical" evidence="2">
    <location>
        <begin position="121"/>
        <end position="143"/>
    </location>
</feature>
<keyword evidence="2" id="KW-0812">Transmembrane</keyword>
<evidence type="ECO:0000256" key="1">
    <source>
        <dbReference type="RuleBase" id="RU363044"/>
    </source>
</evidence>
<keyword evidence="1" id="KW-0547">Nucleotide-binding</keyword>
<evidence type="ECO:0000259" key="3">
    <source>
        <dbReference type="Pfam" id="PF05970"/>
    </source>
</evidence>
<gene>
    <name evidence="4" type="ORF">Tci_693476</name>
</gene>
<keyword evidence="1" id="KW-0347">Helicase</keyword>
<dbReference type="SUPFAM" id="SSF52540">
    <property type="entry name" value="P-loop containing nucleoside triphosphate hydrolases"/>
    <property type="match status" value="1"/>
</dbReference>
<dbReference type="GO" id="GO:0006281">
    <property type="term" value="P:DNA repair"/>
    <property type="evidence" value="ECO:0007669"/>
    <property type="project" value="UniProtKB-KW"/>
</dbReference>
<keyword evidence="1" id="KW-0234">DNA repair</keyword>
<dbReference type="Gene3D" id="3.40.50.300">
    <property type="entry name" value="P-loop containing nucleotide triphosphate hydrolases"/>
    <property type="match status" value="1"/>
</dbReference>
<dbReference type="EC" id="5.6.2.3" evidence="1"/>
<dbReference type="GO" id="GO:0016787">
    <property type="term" value="F:hydrolase activity"/>
    <property type="evidence" value="ECO:0007669"/>
    <property type="project" value="UniProtKB-KW"/>
</dbReference>
<dbReference type="AlphaFoldDB" id="A0A699L3C2"/>
<reference evidence="4" key="1">
    <citation type="journal article" date="2019" name="Sci. Rep.">
        <title>Draft genome of Tanacetum cinerariifolium, the natural source of mosquito coil.</title>
        <authorList>
            <person name="Yamashiro T."/>
            <person name="Shiraishi A."/>
            <person name="Satake H."/>
            <person name="Nakayama K."/>
        </authorList>
    </citation>
    <scope>NUCLEOTIDE SEQUENCE</scope>
</reference>
<accession>A0A699L3C2</accession>
<protein>
    <recommendedName>
        <fullName evidence="1">ATP-dependent DNA helicase</fullName>
        <ecNumber evidence="1">5.6.2.3</ecNumber>
    </recommendedName>
</protein>
<comment type="cofactor">
    <cofactor evidence="1">
        <name>Mg(2+)</name>
        <dbReference type="ChEBI" id="CHEBI:18420"/>
    </cofactor>
</comment>
<dbReference type="PANTHER" id="PTHR10492:SF101">
    <property type="entry name" value="ATP-DEPENDENT DNA HELICASE"/>
    <property type="match status" value="1"/>
</dbReference>
<keyword evidence="1" id="KW-0378">Hydrolase</keyword>
<keyword evidence="1" id="KW-0227">DNA damage</keyword>
<organism evidence="4">
    <name type="scientific">Tanacetum cinerariifolium</name>
    <name type="common">Dalmatian daisy</name>
    <name type="synonym">Chrysanthemum cinerariifolium</name>
    <dbReference type="NCBI Taxonomy" id="118510"/>
    <lineage>
        <taxon>Eukaryota</taxon>
        <taxon>Viridiplantae</taxon>
        <taxon>Streptophyta</taxon>
        <taxon>Embryophyta</taxon>
        <taxon>Tracheophyta</taxon>
        <taxon>Spermatophyta</taxon>
        <taxon>Magnoliopsida</taxon>
        <taxon>eudicotyledons</taxon>
        <taxon>Gunneridae</taxon>
        <taxon>Pentapetalae</taxon>
        <taxon>asterids</taxon>
        <taxon>campanulids</taxon>
        <taxon>Asterales</taxon>
        <taxon>Asteraceae</taxon>
        <taxon>Asteroideae</taxon>
        <taxon>Anthemideae</taxon>
        <taxon>Anthemidinae</taxon>
        <taxon>Tanacetum</taxon>
    </lineage>
</organism>
<proteinExistence type="inferred from homology"/>
<keyword evidence="2" id="KW-0472">Membrane</keyword>
<evidence type="ECO:0000313" key="4">
    <source>
        <dbReference type="EMBL" id="GFB21505.1"/>
    </source>
</evidence>
<dbReference type="GO" id="GO:0043139">
    <property type="term" value="F:5'-3' DNA helicase activity"/>
    <property type="evidence" value="ECO:0007669"/>
    <property type="project" value="UniProtKB-EC"/>
</dbReference>
<keyword evidence="1" id="KW-0067">ATP-binding</keyword>